<evidence type="ECO:0000256" key="2">
    <source>
        <dbReference type="ARBA" id="ARBA00022475"/>
    </source>
</evidence>
<sequence>MTYQKNLLPNNLRAFPVWIALGWREFARPFSRECWSGVCPGGRDLFWLTLFFALAMSFGLLILGTRNGLLDSFSNTFLGYVPQYGIPLALAPHAEAGGFGVNRDVQSKVAAIGNGETGPVPGLRAFPYQDMGGRGLEPHFARLPDADIWRKGDDIPPYYGWAVFRDDPLWTIDKAPAKGEPPLALLLNRSVFRSAFDYPKYRETLRHQLPRAWWERDLPKDLKNLHDLKALWLFVLVGKEKELTRFHIHWVENIPGASRPAFLYPMETLRALEEARANPRLRYFPEAANNSNGNHEGKRITGLTVLNSGKDSSTSNKQAEFAQCLGGETSLEGEDIAISLPYPKPAAWVAACRSQAEIAEDRVVESTVFGHKLLFTPDGYLNLPCDSIQGEMARELDKEKKCQVRRLDIPGNHRDDTLRALAQCTQGNMTDDGYGLDLPNMPSWSTIVDCAKQPNVNIAVENLAIREGTISLDKSTTSRIIVYVPDRHRLSEAIDRLLGITVGDNNSRALSLTSAYRDAISRVNYLTDTIGSIALPYGALFFFLMIFLLWVILGALIGHRRERYGVLLARGIPLSRLYAMVYLQMVLSAVLGLVVAWIASGAMRAWIEGLFSPVFDRYRDMLGLTDIPVLMSITPGNYLFIVLAFVILACTIATVLLWMAPIFRKADVADLLQT</sequence>
<evidence type="ECO:0000256" key="1">
    <source>
        <dbReference type="ARBA" id="ARBA00004651"/>
    </source>
</evidence>
<keyword evidence="4 6" id="KW-1133">Transmembrane helix</keyword>
<organism evidence="9">
    <name type="scientific">Candidatus Kentrum sp. MB</name>
    <dbReference type="NCBI Taxonomy" id="2138164"/>
    <lineage>
        <taxon>Bacteria</taxon>
        <taxon>Pseudomonadati</taxon>
        <taxon>Pseudomonadota</taxon>
        <taxon>Gammaproteobacteria</taxon>
        <taxon>Candidatus Kentrum</taxon>
    </lineage>
</organism>
<evidence type="ECO:0000313" key="9">
    <source>
        <dbReference type="EMBL" id="VFK34356.1"/>
    </source>
</evidence>
<dbReference type="Pfam" id="PF02687">
    <property type="entry name" value="FtsX"/>
    <property type="match status" value="1"/>
</dbReference>
<dbReference type="InterPro" id="IPR003838">
    <property type="entry name" value="ABC3_permease_C"/>
</dbReference>
<evidence type="ECO:0000313" key="8">
    <source>
        <dbReference type="EMBL" id="VFK30396.1"/>
    </source>
</evidence>
<reference evidence="9" key="1">
    <citation type="submission" date="2019-02" db="EMBL/GenBank/DDBJ databases">
        <authorList>
            <person name="Gruber-Vodicka R. H."/>
            <person name="Seah K. B. B."/>
        </authorList>
    </citation>
    <scope>NUCLEOTIDE SEQUENCE</scope>
    <source>
        <strain evidence="8">BECK_BZ197</strain>
        <strain evidence="10">BECK_BZ198</strain>
        <strain evidence="9">BECK_BZ199</strain>
    </source>
</reference>
<accession>A0A450XYL7</accession>
<feature type="transmembrane region" description="Helical" evidence="6">
    <location>
        <begin position="45"/>
        <end position="64"/>
    </location>
</feature>
<evidence type="ECO:0000259" key="7">
    <source>
        <dbReference type="Pfam" id="PF02687"/>
    </source>
</evidence>
<evidence type="ECO:0000256" key="3">
    <source>
        <dbReference type="ARBA" id="ARBA00022692"/>
    </source>
</evidence>
<keyword evidence="3 6" id="KW-0812">Transmembrane</keyword>
<keyword evidence="5 6" id="KW-0472">Membrane</keyword>
<evidence type="ECO:0000256" key="4">
    <source>
        <dbReference type="ARBA" id="ARBA00022989"/>
    </source>
</evidence>
<feature type="transmembrane region" description="Helical" evidence="6">
    <location>
        <begin position="577"/>
        <end position="599"/>
    </location>
</feature>
<dbReference type="AlphaFoldDB" id="A0A450XYL7"/>
<name>A0A450XYL7_9GAMM</name>
<comment type="subcellular location">
    <subcellularLocation>
        <location evidence="1">Cell membrane</location>
        <topology evidence="1">Multi-pass membrane protein</topology>
    </subcellularLocation>
</comment>
<feature type="domain" description="ABC3 transporter permease C-terminal" evidence="7">
    <location>
        <begin position="539"/>
        <end position="659"/>
    </location>
</feature>
<protein>
    <submittedName>
        <fullName evidence="9">FtsX-like permease family protein</fullName>
    </submittedName>
</protein>
<feature type="transmembrane region" description="Helical" evidence="6">
    <location>
        <begin position="638"/>
        <end position="659"/>
    </location>
</feature>
<gene>
    <name evidence="8" type="ORF">BECKMB1821G_GA0114241_10646</name>
    <name evidence="10" type="ORF">BECKMB1821H_GA0114242_10684</name>
    <name evidence="9" type="ORF">BECKMB1821I_GA0114274_10695</name>
</gene>
<feature type="transmembrane region" description="Helical" evidence="6">
    <location>
        <begin position="534"/>
        <end position="557"/>
    </location>
</feature>
<dbReference type="EMBL" id="CAADFO010000064">
    <property type="protein sequence ID" value="VFK30396.1"/>
    <property type="molecule type" value="Genomic_DNA"/>
</dbReference>
<evidence type="ECO:0000256" key="5">
    <source>
        <dbReference type="ARBA" id="ARBA00023136"/>
    </source>
</evidence>
<dbReference type="GO" id="GO:0005886">
    <property type="term" value="C:plasma membrane"/>
    <property type="evidence" value="ECO:0007669"/>
    <property type="project" value="UniProtKB-SubCell"/>
</dbReference>
<keyword evidence="2" id="KW-1003">Cell membrane</keyword>
<dbReference type="EMBL" id="CAADGH010000068">
    <property type="protein sequence ID" value="VFK76674.1"/>
    <property type="molecule type" value="Genomic_DNA"/>
</dbReference>
<dbReference type="EMBL" id="CAADFQ010000069">
    <property type="protein sequence ID" value="VFK34356.1"/>
    <property type="molecule type" value="Genomic_DNA"/>
</dbReference>
<evidence type="ECO:0000256" key="6">
    <source>
        <dbReference type="SAM" id="Phobius"/>
    </source>
</evidence>
<evidence type="ECO:0000313" key="10">
    <source>
        <dbReference type="EMBL" id="VFK76674.1"/>
    </source>
</evidence>
<proteinExistence type="predicted"/>